<dbReference type="GO" id="GO:0005743">
    <property type="term" value="C:mitochondrial inner membrane"/>
    <property type="evidence" value="ECO:0007669"/>
    <property type="project" value="UniProtKB-SubCell"/>
</dbReference>
<comment type="caution">
    <text evidence="10">The sequence shown here is derived from an EMBL/GenBank/DDBJ whole genome shotgun (WGS) entry which is preliminary data.</text>
</comment>
<comment type="subcellular location">
    <subcellularLocation>
        <location evidence="1 8">Mitochondrion inner membrane</location>
        <topology evidence="1 8">Peripheral membrane protein</topology>
        <orientation evidence="1 8">Intermembrane side</orientation>
    </subcellularLocation>
</comment>
<keyword evidence="8" id="KW-0496">Mitochondrion</keyword>
<reference evidence="10" key="1">
    <citation type="journal article" date="2020" name="Fungal Divers.">
        <title>Resolving the Mortierellaceae phylogeny through synthesis of multi-gene phylogenetics and phylogenomics.</title>
        <authorList>
            <person name="Vandepol N."/>
            <person name="Liber J."/>
            <person name="Desiro A."/>
            <person name="Na H."/>
            <person name="Kennedy M."/>
            <person name="Barry K."/>
            <person name="Grigoriev I.V."/>
            <person name="Miller A.N."/>
            <person name="O'Donnell K."/>
            <person name="Stajich J.E."/>
            <person name="Bonito G."/>
        </authorList>
    </citation>
    <scope>NUCLEOTIDE SEQUENCE</scope>
    <source>
        <strain evidence="10">CK1249</strain>
    </source>
</reference>
<evidence type="ECO:0000256" key="5">
    <source>
        <dbReference type="ARBA" id="ARBA00022723"/>
    </source>
</evidence>
<dbReference type="PANTHER" id="PTHR21711:SF0">
    <property type="entry name" value="MITOCHONDRIAL INNER MEMBRANE PROTEASE ATP23 HOMOLOG"/>
    <property type="match status" value="1"/>
</dbReference>
<dbReference type="GO" id="GO:0004222">
    <property type="term" value="F:metalloendopeptidase activity"/>
    <property type="evidence" value="ECO:0007669"/>
    <property type="project" value="InterPro"/>
</dbReference>
<accession>A0A9P6IVH3</accession>
<gene>
    <name evidence="10" type="primary">ATP23</name>
    <name evidence="10" type="ORF">BGZ70_001883</name>
</gene>
<dbReference type="EC" id="3.4.24.-" evidence="8"/>
<dbReference type="InterPro" id="IPR019165">
    <property type="entry name" value="Peptidase_M76_ATP23"/>
</dbReference>
<keyword evidence="8" id="KW-0472">Membrane</keyword>
<comment type="function">
    <text evidence="8">Has a dual role in the assembly of mitochondrial ATPase.</text>
</comment>
<dbReference type="PANTHER" id="PTHR21711">
    <property type="entry name" value="MITOCHONDRIAL INNER MEMBRANE PROTEASE"/>
    <property type="match status" value="1"/>
</dbReference>
<sequence length="252" mass="28288">MAQPQTHSSTQGPPQSSQVPPTAAAPVSPPAHDTTDGSASSEKENKEKKAFDRWRHTLSLITGIGLSPEEFQAEIDKADKKQCELYKEQLVKSSPGVRFMMNNLKKSGCPLTKNMLECGPCDSTKSGGFSKDHGILLCQNGFFSKKHQEHTMIHEMIHMYDHCVFKVDWDNLRHHACSEVRAAALSGDCNWTREVRRGFYTFTKQHQECVKRRATISVQANPNCPSRAAAEKAVNAVFESCYSDTRPYDEFY</sequence>
<dbReference type="OrthoDB" id="285308at2759"/>
<evidence type="ECO:0000256" key="3">
    <source>
        <dbReference type="ARBA" id="ARBA00014615"/>
    </source>
</evidence>
<dbReference type="Proteomes" id="UP000738359">
    <property type="component" value="Unassembled WGS sequence"/>
</dbReference>
<evidence type="ECO:0000313" key="11">
    <source>
        <dbReference type="Proteomes" id="UP000738359"/>
    </source>
</evidence>
<dbReference type="GO" id="GO:0033615">
    <property type="term" value="P:mitochondrial proton-transporting ATP synthase complex assembly"/>
    <property type="evidence" value="ECO:0007669"/>
    <property type="project" value="TreeGrafter"/>
</dbReference>
<evidence type="ECO:0000256" key="1">
    <source>
        <dbReference type="ARBA" id="ARBA00004137"/>
    </source>
</evidence>
<dbReference type="GO" id="GO:0034982">
    <property type="term" value="P:mitochondrial protein processing"/>
    <property type="evidence" value="ECO:0007669"/>
    <property type="project" value="TreeGrafter"/>
</dbReference>
<feature type="compositionally biased region" description="Low complexity" evidence="9">
    <location>
        <begin position="13"/>
        <end position="26"/>
    </location>
</feature>
<comment type="similarity">
    <text evidence="2 8">Belongs to the peptidase M76 family.</text>
</comment>
<name>A0A9P6IVH3_MORAP</name>
<evidence type="ECO:0000256" key="7">
    <source>
        <dbReference type="ARBA" id="ARBA00023049"/>
    </source>
</evidence>
<organism evidence="10 11">
    <name type="scientific">Mortierella alpina</name>
    <name type="common">Oleaginous fungus</name>
    <name type="synonym">Mortierella renispora</name>
    <dbReference type="NCBI Taxonomy" id="64518"/>
    <lineage>
        <taxon>Eukaryota</taxon>
        <taxon>Fungi</taxon>
        <taxon>Fungi incertae sedis</taxon>
        <taxon>Mucoromycota</taxon>
        <taxon>Mortierellomycotina</taxon>
        <taxon>Mortierellomycetes</taxon>
        <taxon>Mortierellales</taxon>
        <taxon>Mortierellaceae</taxon>
        <taxon>Mortierella</taxon>
    </lineage>
</organism>
<keyword evidence="8" id="KW-0999">Mitochondrion inner membrane</keyword>
<dbReference type="Pfam" id="PF09768">
    <property type="entry name" value="Peptidase_M76"/>
    <property type="match status" value="1"/>
</dbReference>
<evidence type="ECO:0000313" key="10">
    <source>
        <dbReference type="EMBL" id="KAF9949192.1"/>
    </source>
</evidence>
<keyword evidence="4 8" id="KW-0645">Protease</keyword>
<feature type="compositionally biased region" description="Polar residues" evidence="9">
    <location>
        <begin position="1"/>
        <end position="12"/>
    </location>
</feature>
<keyword evidence="5 8" id="KW-0479">Metal-binding</keyword>
<proteinExistence type="inferred from homology"/>
<evidence type="ECO:0000256" key="8">
    <source>
        <dbReference type="RuleBase" id="RU364057"/>
    </source>
</evidence>
<protein>
    <recommendedName>
        <fullName evidence="3 8">Mitochondrial inner membrane protease ATP23</fullName>
        <ecNumber evidence="8">3.4.24.-</ecNumber>
    </recommendedName>
</protein>
<evidence type="ECO:0000256" key="4">
    <source>
        <dbReference type="ARBA" id="ARBA00022670"/>
    </source>
</evidence>
<dbReference type="EMBL" id="JAAAHY010001438">
    <property type="protein sequence ID" value="KAF9949192.1"/>
    <property type="molecule type" value="Genomic_DNA"/>
</dbReference>
<evidence type="ECO:0000256" key="6">
    <source>
        <dbReference type="ARBA" id="ARBA00022801"/>
    </source>
</evidence>
<dbReference type="GO" id="GO:0046872">
    <property type="term" value="F:metal ion binding"/>
    <property type="evidence" value="ECO:0007669"/>
    <property type="project" value="UniProtKB-KW"/>
</dbReference>
<keyword evidence="11" id="KW-1185">Reference proteome</keyword>
<keyword evidence="6 8" id="KW-0378">Hydrolase</keyword>
<evidence type="ECO:0000256" key="2">
    <source>
        <dbReference type="ARBA" id="ARBA00009915"/>
    </source>
</evidence>
<dbReference type="AlphaFoldDB" id="A0A9P6IVH3"/>
<feature type="compositionally biased region" description="Basic and acidic residues" evidence="9">
    <location>
        <begin position="41"/>
        <end position="51"/>
    </location>
</feature>
<evidence type="ECO:0000256" key="9">
    <source>
        <dbReference type="SAM" id="MobiDB-lite"/>
    </source>
</evidence>
<feature type="region of interest" description="Disordered" evidence="9">
    <location>
        <begin position="1"/>
        <end position="51"/>
    </location>
</feature>
<keyword evidence="7 8" id="KW-0482">Metalloprotease</keyword>